<name>A0A087UT69_STEMI</name>
<dbReference type="Proteomes" id="UP000054359">
    <property type="component" value="Unassembled WGS sequence"/>
</dbReference>
<feature type="non-terminal residue" evidence="2">
    <location>
        <position position="67"/>
    </location>
</feature>
<sequence>MTDGERPSLATVAKAKVLTRMLSSESQNENKDADEQTLKAELDGLIEKIKKAQAEAADKTIEDICSD</sequence>
<proteinExistence type="predicted"/>
<organism evidence="2 3">
    <name type="scientific">Stegodyphus mimosarum</name>
    <name type="common">African social velvet spider</name>
    <dbReference type="NCBI Taxonomy" id="407821"/>
    <lineage>
        <taxon>Eukaryota</taxon>
        <taxon>Metazoa</taxon>
        <taxon>Ecdysozoa</taxon>
        <taxon>Arthropoda</taxon>
        <taxon>Chelicerata</taxon>
        <taxon>Arachnida</taxon>
        <taxon>Araneae</taxon>
        <taxon>Araneomorphae</taxon>
        <taxon>Entelegynae</taxon>
        <taxon>Eresoidea</taxon>
        <taxon>Eresidae</taxon>
        <taxon>Stegodyphus</taxon>
    </lineage>
</organism>
<evidence type="ECO:0000313" key="2">
    <source>
        <dbReference type="EMBL" id="KFM80558.1"/>
    </source>
</evidence>
<evidence type="ECO:0000313" key="3">
    <source>
        <dbReference type="Proteomes" id="UP000054359"/>
    </source>
</evidence>
<feature type="coiled-coil region" evidence="1">
    <location>
        <begin position="35"/>
        <end position="62"/>
    </location>
</feature>
<dbReference type="EMBL" id="KK121474">
    <property type="protein sequence ID" value="KFM80558.1"/>
    <property type="molecule type" value="Genomic_DNA"/>
</dbReference>
<dbReference type="AlphaFoldDB" id="A0A087UT69"/>
<keyword evidence="1" id="KW-0175">Coiled coil</keyword>
<protein>
    <submittedName>
        <fullName evidence="2">Uncharacterized protein</fullName>
    </submittedName>
</protein>
<evidence type="ECO:0000256" key="1">
    <source>
        <dbReference type="SAM" id="Coils"/>
    </source>
</evidence>
<keyword evidence="3" id="KW-1185">Reference proteome</keyword>
<reference evidence="2 3" key="1">
    <citation type="submission" date="2013-11" db="EMBL/GenBank/DDBJ databases">
        <title>Genome sequencing of Stegodyphus mimosarum.</title>
        <authorList>
            <person name="Bechsgaard J."/>
        </authorList>
    </citation>
    <scope>NUCLEOTIDE SEQUENCE [LARGE SCALE GENOMIC DNA]</scope>
</reference>
<gene>
    <name evidence="2" type="ORF">X975_04023</name>
</gene>
<accession>A0A087UT69</accession>